<comment type="subcellular location">
    <subcellularLocation>
        <location evidence="1">Mitochondrion</location>
    </subcellularLocation>
</comment>
<evidence type="ECO:0000256" key="3">
    <source>
        <dbReference type="ARBA" id="ARBA00023002"/>
    </source>
</evidence>
<dbReference type="GO" id="GO:0004352">
    <property type="term" value="F:glutamate dehydrogenase (NAD+) activity"/>
    <property type="evidence" value="ECO:0007669"/>
    <property type="project" value="TreeGrafter"/>
</dbReference>
<dbReference type="InterPro" id="IPR033922">
    <property type="entry name" value="NAD_bind_Glu_DH"/>
</dbReference>
<keyword evidence="3" id="KW-0560">Oxidoreductase</keyword>
<dbReference type="InterPro" id="IPR046346">
    <property type="entry name" value="Aminoacid_DH-like_N_sf"/>
</dbReference>
<dbReference type="InterPro" id="IPR033524">
    <property type="entry name" value="Glu/Leu/Phe/Val_DH_AS"/>
</dbReference>
<evidence type="ECO:0000256" key="4">
    <source>
        <dbReference type="ARBA" id="ARBA00023128"/>
    </source>
</evidence>
<dbReference type="PANTHER" id="PTHR11606">
    <property type="entry name" value="GLUTAMATE DEHYDROGENASE"/>
    <property type="match status" value="1"/>
</dbReference>
<dbReference type="Gene3D" id="3.40.50.10860">
    <property type="entry name" value="Leucine Dehydrogenase, chain A, domain 1"/>
    <property type="match status" value="1"/>
</dbReference>
<comment type="similarity">
    <text evidence="2">Belongs to the Glu/Leu/Phe/Val dehydrogenases family.</text>
</comment>
<dbReference type="InterPro" id="IPR036291">
    <property type="entry name" value="NAD(P)-bd_dom_sf"/>
</dbReference>
<evidence type="ECO:0000256" key="1">
    <source>
        <dbReference type="ARBA" id="ARBA00004173"/>
    </source>
</evidence>
<accession>A0A382C2F5</accession>
<evidence type="ECO:0000259" key="5">
    <source>
        <dbReference type="SMART" id="SM00839"/>
    </source>
</evidence>
<dbReference type="Gene3D" id="3.40.50.720">
    <property type="entry name" value="NAD(P)-binding Rossmann-like Domain"/>
    <property type="match status" value="1"/>
</dbReference>
<sequence length="476" mass="52828">MTVPPDKEVSFLESVNLSFDEALATLNIPKGMAQYIKDVNNVYQVRFPVKINGNIENFVGWRSVHSDHQLPAKGGIRFAPNVNQDEVEALAALMTYKCALVDVPFGGSKGGLLIDPKKYDRNSMEKITRRFAYELIQKDYIGSGVNVPAPDMGTGQREMSWIVSTYAAHGPKDTNYLGCATGKPVSQGGIAGRVEATGRGVVFGLREFFRHPEDVKGAGLEGDTLEGKEVIVQGLGNVGYHTANILEKEDGAKIIAILEWDGAIYDKNGLDVDEVYNYKIENKGGIKGFPKGKYYENSAELLEQECDILIPAAREGVINQGNAKCIKAKLIGEAANGPVTYQAEAILIEMGVVIIPDVYLNAGGVTVSYFEWIKNLSHIRFGRMERRYQENQNNLFIKAIEQSGKQLTEKLISEIGKGPVEIDLVRSGLDDTMRNAFQAIRERYWKEEKIKSYRTSAMSISIEKIYERYNTLGVYP</sequence>
<dbReference type="InterPro" id="IPR006097">
    <property type="entry name" value="Glu/Leu/Phe/Val/Trp_DH_dimer"/>
</dbReference>
<dbReference type="InterPro" id="IPR006095">
    <property type="entry name" value="Glu/Leu/Phe/Val/Trp_DH"/>
</dbReference>
<dbReference type="SUPFAM" id="SSF51735">
    <property type="entry name" value="NAD(P)-binding Rossmann-fold domains"/>
    <property type="match status" value="1"/>
</dbReference>
<dbReference type="EMBL" id="UINC01032372">
    <property type="protein sequence ID" value="SVB19921.1"/>
    <property type="molecule type" value="Genomic_DNA"/>
</dbReference>
<gene>
    <name evidence="6" type="ORF">METZ01_LOCUS172775</name>
</gene>
<feature type="domain" description="Glutamate/phenylalanine/leucine/valine/L-tryptophan dehydrogenase C-terminal" evidence="5">
    <location>
        <begin position="190"/>
        <end position="473"/>
    </location>
</feature>
<keyword evidence="4" id="KW-0496">Mitochondrion</keyword>
<dbReference type="AlphaFoldDB" id="A0A382C2F5"/>
<protein>
    <recommendedName>
        <fullName evidence="5">Glutamate/phenylalanine/leucine/valine/L-tryptophan dehydrogenase C-terminal domain-containing protein</fullName>
    </recommendedName>
</protein>
<dbReference type="SUPFAM" id="SSF53223">
    <property type="entry name" value="Aminoacid dehydrogenase-like, N-terminal domain"/>
    <property type="match status" value="1"/>
</dbReference>
<organism evidence="6">
    <name type="scientific">marine metagenome</name>
    <dbReference type="NCBI Taxonomy" id="408172"/>
    <lineage>
        <taxon>unclassified sequences</taxon>
        <taxon>metagenomes</taxon>
        <taxon>ecological metagenomes</taxon>
    </lineage>
</organism>
<dbReference type="PANTHER" id="PTHR11606:SF13">
    <property type="entry name" value="GLUTAMATE DEHYDROGENASE 1, MITOCHONDRIAL"/>
    <property type="match status" value="1"/>
</dbReference>
<evidence type="ECO:0000313" key="6">
    <source>
        <dbReference type="EMBL" id="SVB19921.1"/>
    </source>
</evidence>
<dbReference type="PRINTS" id="PR00082">
    <property type="entry name" value="GLFDHDRGNASE"/>
</dbReference>
<dbReference type="SMART" id="SM00839">
    <property type="entry name" value="ELFV_dehydrog"/>
    <property type="match status" value="1"/>
</dbReference>
<name>A0A382C2F5_9ZZZZ</name>
<evidence type="ECO:0000256" key="2">
    <source>
        <dbReference type="ARBA" id="ARBA00006382"/>
    </source>
</evidence>
<dbReference type="GO" id="GO:0006538">
    <property type="term" value="P:L-glutamate catabolic process"/>
    <property type="evidence" value="ECO:0007669"/>
    <property type="project" value="TreeGrafter"/>
</dbReference>
<dbReference type="PIRSF" id="PIRSF000185">
    <property type="entry name" value="Glu_DH"/>
    <property type="match status" value="1"/>
</dbReference>
<dbReference type="GO" id="GO:0005739">
    <property type="term" value="C:mitochondrion"/>
    <property type="evidence" value="ECO:0007669"/>
    <property type="project" value="UniProtKB-SubCell"/>
</dbReference>
<dbReference type="PROSITE" id="PS00074">
    <property type="entry name" value="GLFV_DEHYDROGENASE"/>
    <property type="match status" value="1"/>
</dbReference>
<dbReference type="Pfam" id="PF00208">
    <property type="entry name" value="ELFV_dehydrog"/>
    <property type="match status" value="1"/>
</dbReference>
<dbReference type="Pfam" id="PF02812">
    <property type="entry name" value="ELFV_dehydrog_N"/>
    <property type="match status" value="1"/>
</dbReference>
<dbReference type="InterPro" id="IPR006096">
    <property type="entry name" value="Glu/Leu/Phe/Val/Trp_DH_C"/>
</dbReference>
<proteinExistence type="inferred from homology"/>
<dbReference type="CDD" id="cd01076">
    <property type="entry name" value="NAD_bind_1_Glu_DH"/>
    <property type="match status" value="1"/>
</dbReference>
<dbReference type="InterPro" id="IPR014362">
    <property type="entry name" value="Glu_DH"/>
</dbReference>
<reference evidence="6" key="1">
    <citation type="submission" date="2018-05" db="EMBL/GenBank/DDBJ databases">
        <authorList>
            <person name="Lanie J.A."/>
            <person name="Ng W.-L."/>
            <person name="Kazmierczak K.M."/>
            <person name="Andrzejewski T.M."/>
            <person name="Davidsen T.M."/>
            <person name="Wayne K.J."/>
            <person name="Tettelin H."/>
            <person name="Glass J.I."/>
            <person name="Rusch D."/>
            <person name="Podicherti R."/>
            <person name="Tsui H.-C.T."/>
            <person name="Winkler M.E."/>
        </authorList>
    </citation>
    <scope>NUCLEOTIDE SEQUENCE</scope>
</reference>
<dbReference type="FunFam" id="3.40.50.720:FF:000100">
    <property type="entry name" value="Glutamate dehydrogenase 1, mitochondrial"/>
    <property type="match status" value="1"/>
</dbReference>